<evidence type="ECO:0000313" key="2">
    <source>
        <dbReference type="EMBL" id="ACB76278.1"/>
    </source>
</evidence>
<dbReference type="RefSeq" id="WP_012375807.1">
    <property type="nucleotide sequence ID" value="NC_010571.1"/>
</dbReference>
<feature type="compositionally biased region" description="Pro residues" evidence="1">
    <location>
        <begin position="341"/>
        <end position="352"/>
    </location>
</feature>
<proteinExistence type="predicted"/>
<keyword evidence="3" id="KW-1185">Reference proteome</keyword>
<dbReference type="AlphaFoldDB" id="B1ZYV5"/>
<protein>
    <submittedName>
        <fullName evidence="2">Uncharacterized protein</fullName>
    </submittedName>
</protein>
<reference evidence="2 3" key="1">
    <citation type="journal article" date="2011" name="J. Bacteriol.">
        <title>Genome sequence of the verrucomicrobium Opitutus terrae PB90-1, an abundant inhabitant of rice paddy soil ecosystems.</title>
        <authorList>
            <person name="van Passel M.W."/>
            <person name="Kant R."/>
            <person name="Palva A."/>
            <person name="Copeland A."/>
            <person name="Lucas S."/>
            <person name="Lapidus A."/>
            <person name="Glavina del Rio T."/>
            <person name="Pitluck S."/>
            <person name="Goltsman E."/>
            <person name="Clum A."/>
            <person name="Sun H."/>
            <person name="Schmutz J."/>
            <person name="Larimer F.W."/>
            <person name="Land M.L."/>
            <person name="Hauser L."/>
            <person name="Kyrpides N."/>
            <person name="Mikhailova N."/>
            <person name="Richardson P.P."/>
            <person name="Janssen P.H."/>
            <person name="de Vos W.M."/>
            <person name="Smidt H."/>
        </authorList>
    </citation>
    <scope>NUCLEOTIDE SEQUENCE [LARGE SCALE GENOMIC DNA]</scope>
    <source>
        <strain evidence="3">DSM 11246 / JCM 15787 / PB90-1</strain>
    </source>
</reference>
<evidence type="ECO:0000313" key="3">
    <source>
        <dbReference type="Proteomes" id="UP000007013"/>
    </source>
</evidence>
<feature type="region of interest" description="Disordered" evidence="1">
    <location>
        <begin position="314"/>
        <end position="352"/>
    </location>
</feature>
<dbReference type="KEGG" id="ote:Oter_2997"/>
<dbReference type="EMBL" id="CP001032">
    <property type="protein sequence ID" value="ACB76278.1"/>
    <property type="molecule type" value="Genomic_DNA"/>
</dbReference>
<organism evidence="2 3">
    <name type="scientific">Opitutus terrae (strain DSM 11246 / JCM 15787 / PB90-1)</name>
    <dbReference type="NCBI Taxonomy" id="452637"/>
    <lineage>
        <taxon>Bacteria</taxon>
        <taxon>Pseudomonadati</taxon>
        <taxon>Verrucomicrobiota</taxon>
        <taxon>Opitutia</taxon>
        <taxon>Opitutales</taxon>
        <taxon>Opitutaceae</taxon>
        <taxon>Opitutus</taxon>
    </lineage>
</organism>
<feature type="region of interest" description="Disordered" evidence="1">
    <location>
        <begin position="61"/>
        <end position="96"/>
    </location>
</feature>
<evidence type="ECO:0000256" key="1">
    <source>
        <dbReference type="SAM" id="MobiDB-lite"/>
    </source>
</evidence>
<dbReference type="OrthoDB" id="198264at2"/>
<gene>
    <name evidence="2" type="ordered locus">Oter_2997</name>
</gene>
<dbReference type="HOGENOM" id="CLU_917768_0_0_0"/>
<sequence>MHSAKNYLLVALVLTTAGGAALAWRQHLELVKLRAAALDPKERADWQQRLWAAEKRRTELEQQLAASSSAPAARDEAAEPAASADEPPGVPSVRGGARGAGFNRFAAVMDQPQVQQLMALQHKAALDSRYAGLFKRLGLSPAQLDQFKNLLVEKNTAMMDVMMAAREQGLNPRRDRAAVDQLVAEANTDIDSNIRAVLGETGFTDYKNYEQTLPQRATVNQLEQRLSYSTTPLTAEQSEQLVQILAANQTTTSTSRASGLAGAVGAAGAAAQVFGSRGGTVTETAITQSLGVLAAPQVEALRQLQQEQQAQADLAAAFRNQRQGGSTGRVPATPTTGNAATPPPPPAPPTGG</sequence>
<dbReference type="Proteomes" id="UP000007013">
    <property type="component" value="Chromosome"/>
</dbReference>
<name>B1ZYV5_OPITP</name>
<accession>B1ZYV5</accession>
<feature type="compositionally biased region" description="Low complexity" evidence="1">
    <location>
        <begin position="331"/>
        <end position="340"/>
    </location>
</feature>
<dbReference type="eggNOG" id="COG1595">
    <property type="taxonomic scope" value="Bacteria"/>
</dbReference>